<protein>
    <submittedName>
        <fullName evidence="3">Csx10 family CRISPR-associated RAMP protein</fullName>
    </submittedName>
</protein>
<sequence length="424" mass="47806">MKRIELQIKALSPLAISRQKPGGSISECEDYIPGSVIRGAVAGEILKQSGQQFIDLSKNGGDFQALFLDDEPAIFQNAYPANVAEKSSIFNQKSIKKIQLLPTTALSSKNNPGFCRKRNGKYSTDNNGVFDSLIDRFCSDYHGLAYDPNCPKDGKRVEPYSGFYSTINGMYYNASLSKRLLTKVGINRRRATSEEEILYSIEVINESGSNNKNHSFFRSYILFPDNLENIGDKLHQFINNNHQTFRLGGSTSRGLGKVEINAKIGEFTNNIQEKIELFNSKLDKRWEQWSIFGNSIKELPQKTYFTLDLQADTILTENWQRTTVISPAMLQQFTGVDDSSLEIHTAYSSYDYRSGWNAAWGLMKDVELITNKGAVYLFSTSHPEKWYSALANLELTGVGERTCEGFGQVEICNEFHLVMREDAV</sequence>
<reference evidence="3 4" key="1">
    <citation type="submission" date="2017-06" db="EMBL/GenBank/DDBJ databases">
        <title>Genome sequencing of cyanobaciteial culture collection at National Institute for Environmental Studies (NIES).</title>
        <authorList>
            <person name="Hirose Y."/>
            <person name="Shimura Y."/>
            <person name="Fujisawa T."/>
            <person name="Nakamura Y."/>
            <person name="Kawachi M."/>
        </authorList>
    </citation>
    <scope>NUCLEOTIDE SEQUENCE [LARGE SCALE GENOMIC DNA]</scope>
    <source>
        <strain evidence="3 4">NIES-806</strain>
    </source>
</reference>
<proteinExistence type="predicted"/>
<dbReference type="InterPro" id="IPR005537">
    <property type="entry name" value="RAMP_III_fam"/>
</dbReference>
<evidence type="ECO:0000259" key="2">
    <source>
        <dbReference type="Pfam" id="PF03787"/>
    </source>
</evidence>
<dbReference type="OrthoDB" id="482771at2"/>
<dbReference type="EMBL" id="AP018316">
    <property type="protein sequence ID" value="BAZ88166.1"/>
    <property type="molecule type" value="Genomic_DNA"/>
</dbReference>
<keyword evidence="1" id="KW-0051">Antiviral defense</keyword>
<evidence type="ECO:0000313" key="3">
    <source>
        <dbReference type="EMBL" id="BAZ88166.1"/>
    </source>
</evidence>
<dbReference type="InterPro" id="IPR013490">
    <property type="entry name" value="CRISPR-assoc_RAMP_Csx10"/>
</dbReference>
<gene>
    <name evidence="3" type="ORF">NIES806_44000</name>
</gene>
<evidence type="ECO:0000256" key="1">
    <source>
        <dbReference type="ARBA" id="ARBA00023118"/>
    </source>
</evidence>
<evidence type="ECO:0000313" key="4">
    <source>
        <dbReference type="Proteomes" id="UP000218702"/>
    </source>
</evidence>
<dbReference type="RefSeq" id="WP_096670587.1">
    <property type="nucleotide sequence ID" value="NZ_AP018316.1"/>
</dbReference>
<dbReference type="GO" id="GO:0051607">
    <property type="term" value="P:defense response to virus"/>
    <property type="evidence" value="ECO:0007669"/>
    <property type="project" value="UniProtKB-KW"/>
</dbReference>
<dbReference type="Proteomes" id="UP000218702">
    <property type="component" value="Chromosome"/>
</dbReference>
<feature type="domain" description="CRISPR type III-associated protein" evidence="2">
    <location>
        <begin position="29"/>
        <end position="259"/>
    </location>
</feature>
<dbReference type="AlphaFoldDB" id="A0A1Z4V9B9"/>
<organism evidence="3 4">
    <name type="scientific">Dolichospermum compactum NIES-806</name>
    <dbReference type="NCBI Taxonomy" id="1973481"/>
    <lineage>
        <taxon>Bacteria</taxon>
        <taxon>Bacillati</taxon>
        <taxon>Cyanobacteriota</taxon>
        <taxon>Cyanophyceae</taxon>
        <taxon>Nostocales</taxon>
        <taxon>Aphanizomenonaceae</taxon>
        <taxon>Dolichospermum</taxon>
        <taxon>Dolichospermum compactum</taxon>
    </lineage>
</organism>
<dbReference type="Pfam" id="PF03787">
    <property type="entry name" value="RAMPs"/>
    <property type="match status" value="1"/>
</dbReference>
<accession>A0A1Z4V9B9</accession>
<dbReference type="NCBIfam" id="TIGR02674">
    <property type="entry name" value="cas_cyan_RAMP_2"/>
    <property type="match status" value="1"/>
</dbReference>
<keyword evidence="4" id="KW-1185">Reference proteome</keyword>
<dbReference type="KEGG" id="dcm:NIES806_44000"/>
<name>A0A1Z4V9B9_9CYAN</name>